<gene>
    <name evidence="1" type="ORF">FRZ06_14455</name>
</gene>
<evidence type="ECO:0000313" key="2">
    <source>
        <dbReference type="Proteomes" id="UP000594014"/>
    </source>
</evidence>
<dbReference type="Proteomes" id="UP000594014">
    <property type="component" value="Chromosome"/>
</dbReference>
<protein>
    <submittedName>
        <fullName evidence="1">ABC transporter permease</fullName>
    </submittedName>
</protein>
<accession>A0ACD1ADS9</accession>
<organism evidence="1 2">
    <name type="scientific">Anoxybacterium hadale</name>
    <dbReference type="NCBI Taxonomy" id="3408580"/>
    <lineage>
        <taxon>Bacteria</taxon>
        <taxon>Bacillati</taxon>
        <taxon>Bacillota</taxon>
        <taxon>Clostridia</taxon>
        <taxon>Peptostreptococcales</taxon>
        <taxon>Anaerovoracaceae</taxon>
        <taxon>Anoxybacterium</taxon>
    </lineage>
</organism>
<name>A0ACD1ADS9_9FIRM</name>
<dbReference type="EMBL" id="CP042469">
    <property type="protein sequence ID" value="QOX64454.1"/>
    <property type="molecule type" value="Genomic_DNA"/>
</dbReference>
<proteinExistence type="predicted"/>
<evidence type="ECO:0000313" key="1">
    <source>
        <dbReference type="EMBL" id="QOX64454.1"/>
    </source>
</evidence>
<sequence length="214" mass="22658">MTLLEFFIVNQKDILGCLIRHFQLVGISVIAGMLIAVPLGIFLTRVRRIAPLVLNFAGMIQTIPGLVMLGFALLLFGIGLLPALLVLSIYAILPILHNTYTGITEVEKSYIEAARGIGMTDSQILLKVELPLALSTIVGGIRTSTVFTVSWATLAGLIGAGGLGDLIWTGLSTYNTNFILAGAIPSAIVAVILSGLIHLIQKKLTPRGLKGVSA</sequence>
<reference evidence="1" key="1">
    <citation type="submission" date="2019-08" db="EMBL/GenBank/DDBJ databases">
        <title>Genome sequence of Clostridiales bacterium MT110.</title>
        <authorList>
            <person name="Cao J."/>
        </authorList>
    </citation>
    <scope>NUCLEOTIDE SEQUENCE</scope>
    <source>
        <strain evidence="1">MT110</strain>
    </source>
</reference>
<keyword evidence="2" id="KW-1185">Reference proteome</keyword>